<organism evidence="2 3">
    <name type="scientific">Longibacter salinarum</name>
    <dbReference type="NCBI Taxonomy" id="1850348"/>
    <lineage>
        <taxon>Bacteria</taxon>
        <taxon>Pseudomonadati</taxon>
        <taxon>Rhodothermota</taxon>
        <taxon>Rhodothermia</taxon>
        <taxon>Rhodothermales</taxon>
        <taxon>Salisaetaceae</taxon>
        <taxon>Longibacter</taxon>
    </lineage>
</organism>
<evidence type="ECO:0000313" key="3">
    <source>
        <dbReference type="Proteomes" id="UP000220102"/>
    </source>
</evidence>
<accession>A0A2A8CWT1</accession>
<feature type="region of interest" description="Disordered" evidence="1">
    <location>
        <begin position="31"/>
        <end position="71"/>
    </location>
</feature>
<protein>
    <submittedName>
        <fullName evidence="2">Uncharacterized protein</fullName>
    </submittedName>
</protein>
<keyword evidence="3" id="KW-1185">Reference proteome</keyword>
<evidence type="ECO:0000313" key="2">
    <source>
        <dbReference type="EMBL" id="PEN13152.1"/>
    </source>
</evidence>
<comment type="caution">
    <text evidence="2">The sequence shown here is derived from an EMBL/GenBank/DDBJ whole genome shotgun (WGS) entry which is preliminary data.</text>
</comment>
<sequence length="71" mass="7563">MILTPTLSFGFGVSVDQASLKTMILVPQSPRIVGGRSNRESPSSGFGTGIERRKTPQGTRYASASARMFTA</sequence>
<dbReference type="AlphaFoldDB" id="A0A2A8CWT1"/>
<evidence type="ECO:0000256" key="1">
    <source>
        <dbReference type="SAM" id="MobiDB-lite"/>
    </source>
</evidence>
<name>A0A2A8CWT1_9BACT</name>
<proteinExistence type="predicted"/>
<gene>
    <name evidence="2" type="ORF">CRI94_10925</name>
</gene>
<reference evidence="2 3" key="1">
    <citation type="submission" date="2017-10" db="EMBL/GenBank/DDBJ databases">
        <title>Draft genome of Longibacter Salinarum.</title>
        <authorList>
            <person name="Goh K.M."/>
            <person name="Shamsir M.S."/>
            <person name="Lim S.W."/>
        </authorList>
    </citation>
    <scope>NUCLEOTIDE SEQUENCE [LARGE SCALE GENOMIC DNA]</scope>
    <source>
        <strain evidence="2 3">KCTC 52045</strain>
    </source>
</reference>
<dbReference type="EMBL" id="PDEQ01000005">
    <property type="protein sequence ID" value="PEN13152.1"/>
    <property type="molecule type" value="Genomic_DNA"/>
</dbReference>
<dbReference type="Proteomes" id="UP000220102">
    <property type="component" value="Unassembled WGS sequence"/>
</dbReference>